<dbReference type="EMBL" id="CP030032">
    <property type="protein sequence ID" value="AWV91078.1"/>
    <property type="molecule type" value="Genomic_DNA"/>
</dbReference>
<proteinExistence type="predicted"/>
<dbReference type="KEGG" id="bsed:DN745_17770"/>
<gene>
    <name evidence="1" type="ORF">DN745_17770</name>
</gene>
<dbReference type="InterPro" id="IPR046715">
    <property type="entry name" value="DUF6607"/>
</dbReference>
<evidence type="ECO:0000313" key="1">
    <source>
        <dbReference type="EMBL" id="AWV91078.1"/>
    </source>
</evidence>
<dbReference type="OrthoDB" id="8564954at2"/>
<dbReference type="Pfam" id="PF20311">
    <property type="entry name" value="DUF6607"/>
    <property type="match status" value="1"/>
</dbReference>
<dbReference type="RefSeq" id="WP_111336999.1">
    <property type="nucleotide sequence ID" value="NZ_CP030032.1"/>
</dbReference>
<protein>
    <submittedName>
        <fullName evidence="1">Uncharacterized protein</fullName>
    </submittedName>
</protein>
<reference evidence="1 2" key="1">
    <citation type="submission" date="2018-06" db="EMBL/GenBank/DDBJ databases">
        <title>Lujinxingia sediminis gen. nov. sp. nov., a new facultative anaerobic member of the class Deltaproteobacteria, and proposal of Lujinxingaceae fam. nov.</title>
        <authorList>
            <person name="Guo L.-Y."/>
            <person name="Li C.-M."/>
            <person name="Wang S."/>
            <person name="Du Z.-J."/>
        </authorList>
    </citation>
    <scope>NUCLEOTIDE SEQUENCE [LARGE SCALE GENOMIC DNA]</scope>
    <source>
        <strain evidence="1 2">FA350</strain>
    </source>
</reference>
<sequence>MAAADFKTDDSAQQDRKSLERDLIKSMAGCYTVDFQFAETFAPRGDYAFRERYHESAREYVFVLEETDDMVSLQHLLRVGNPKFDGVPGKTTMIKHWRQDWVFENREFMSYVKDFEWEKLHLPEEVVRGIWTQKVYQVDDAPRYEALGRWVHQQGRHYWDGMTDAPLPRRDRTTRDDYNVLKRDCRVEVFADGSWEIDQDNRKIQRDDAGRDQLICMEKGLETFTPTDFERAPFDRWWKTQDKFWADVRACWAEARDARERLKFALIVDETLMYDAFFALAQRFSVADAYDREAALAGIRGILGRHLVD</sequence>
<keyword evidence="2" id="KW-1185">Reference proteome</keyword>
<dbReference type="Proteomes" id="UP000249799">
    <property type="component" value="Chromosome"/>
</dbReference>
<dbReference type="AlphaFoldDB" id="A0A2Z4FR32"/>
<evidence type="ECO:0000313" key="2">
    <source>
        <dbReference type="Proteomes" id="UP000249799"/>
    </source>
</evidence>
<accession>A0A2Z4FR32</accession>
<name>A0A2Z4FR32_9DELT</name>
<organism evidence="1 2">
    <name type="scientific">Bradymonas sediminis</name>
    <dbReference type="NCBI Taxonomy" id="1548548"/>
    <lineage>
        <taxon>Bacteria</taxon>
        <taxon>Deltaproteobacteria</taxon>
        <taxon>Bradymonadales</taxon>
        <taxon>Bradymonadaceae</taxon>
        <taxon>Bradymonas</taxon>
    </lineage>
</organism>